<proteinExistence type="predicted"/>
<protein>
    <submittedName>
        <fullName evidence="1">Uncharacterized protein</fullName>
    </submittedName>
</protein>
<sequence>MITHIGKPFPLRALLFIGRIECCRFGRKRYAKRMLSWSFLLIKHGISLINRSFKNHSSPSETEITTVEKVEREENDVHWGFTKLESMAVSNMHVACIFATIKLNCSQRREPFYLLSACELPNLVATLFPTYI</sequence>
<evidence type="ECO:0000313" key="1">
    <source>
        <dbReference type="EMBL" id="KAA3472299.1"/>
    </source>
</evidence>
<dbReference type="AlphaFoldDB" id="A0A5B6VSA9"/>
<comment type="caution">
    <text evidence="1">The sequence shown here is derived from an EMBL/GenBank/DDBJ whole genome shotgun (WGS) entry which is preliminary data.</text>
</comment>
<name>A0A5B6VSA9_9ROSI</name>
<organism evidence="1 2">
    <name type="scientific">Gossypium australe</name>
    <dbReference type="NCBI Taxonomy" id="47621"/>
    <lineage>
        <taxon>Eukaryota</taxon>
        <taxon>Viridiplantae</taxon>
        <taxon>Streptophyta</taxon>
        <taxon>Embryophyta</taxon>
        <taxon>Tracheophyta</taxon>
        <taxon>Spermatophyta</taxon>
        <taxon>Magnoliopsida</taxon>
        <taxon>eudicotyledons</taxon>
        <taxon>Gunneridae</taxon>
        <taxon>Pentapetalae</taxon>
        <taxon>rosids</taxon>
        <taxon>malvids</taxon>
        <taxon>Malvales</taxon>
        <taxon>Malvaceae</taxon>
        <taxon>Malvoideae</taxon>
        <taxon>Gossypium</taxon>
    </lineage>
</organism>
<evidence type="ECO:0000313" key="2">
    <source>
        <dbReference type="Proteomes" id="UP000325315"/>
    </source>
</evidence>
<reference evidence="2" key="1">
    <citation type="journal article" date="2019" name="Plant Biotechnol. J.">
        <title>Genome sequencing of the Australian wild diploid species Gossypium australe highlights disease resistance and delayed gland morphogenesis.</title>
        <authorList>
            <person name="Cai Y."/>
            <person name="Cai X."/>
            <person name="Wang Q."/>
            <person name="Wang P."/>
            <person name="Zhang Y."/>
            <person name="Cai C."/>
            <person name="Xu Y."/>
            <person name="Wang K."/>
            <person name="Zhou Z."/>
            <person name="Wang C."/>
            <person name="Geng S."/>
            <person name="Li B."/>
            <person name="Dong Q."/>
            <person name="Hou Y."/>
            <person name="Wang H."/>
            <person name="Ai P."/>
            <person name="Liu Z."/>
            <person name="Yi F."/>
            <person name="Sun M."/>
            <person name="An G."/>
            <person name="Cheng J."/>
            <person name="Zhang Y."/>
            <person name="Shi Q."/>
            <person name="Xie Y."/>
            <person name="Shi X."/>
            <person name="Chang Y."/>
            <person name="Huang F."/>
            <person name="Chen Y."/>
            <person name="Hong S."/>
            <person name="Mi L."/>
            <person name="Sun Q."/>
            <person name="Zhang L."/>
            <person name="Zhou B."/>
            <person name="Peng R."/>
            <person name="Zhang X."/>
            <person name="Liu F."/>
        </authorList>
    </citation>
    <scope>NUCLEOTIDE SEQUENCE [LARGE SCALE GENOMIC DNA]</scope>
    <source>
        <strain evidence="2">cv. PA1801</strain>
    </source>
</reference>
<keyword evidence="2" id="KW-1185">Reference proteome</keyword>
<dbReference type="EMBL" id="SMMG02000005">
    <property type="protein sequence ID" value="KAA3472299.1"/>
    <property type="molecule type" value="Genomic_DNA"/>
</dbReference>
<dbReference type="Proteomes" id="UP000325315">
    <property type="component" value="Unassembled WGS sequence"/>
</dbReference>
<accession>A0A5B6VSA9</accession>
<gene>
    <name evidence="1" type="ORF">EPI10_022789</name>
</gene>